<dbReference type="AlphaFoldDB" id="A0AAP5UXH4"/>
<gene>
    <name evidence="1" type="ORF">ParKJ_21530</name>
</gene>
<organism evidence="1 2">
    <name type="scientific">Paraburkholderia fungorum</name>
    <dbReference type="NCBI Taxonomy" id="134537"/>
    <lineage>
        <taxon>Bacteria</taxon>
        <taxon>Pseudomonadati</taxon>
        <taxon>Pseudomonadota</taxon>
        <taxon>Betaproteobacteria</taxon>
        <taxon>Burkholderiales</taxon>
        <taxon>Burkholderiaceae</taxon>
        <taxon>Paraburkholderia</taxon>
    </lineage>
</organism>
<name>A0AAP5UXH4_9BURK</name>
<dbReference type="Proteomes" id="UP001246473">
    <property type="component" value="Unassembled WGS sequence"/>
</dbReference>
<dbReference type="EMBL" id="JANSLM010000008">
    <property type="protein sequence ID" value="MDT8840014.1"/>
    <property type="molecule type" value="Genomic_DNA"/>
</dbReference>
<accession>A0AAP5UXH4</accession>
<proteinExistence type="predicted"/>
<dbReference type="RefSeq" id="WP_315696965.1">
    <property type="nucleotide sequence ID" value="NZ_JANSLM010000008.1"/>
</dbReference>
<evidence type="ECO:0000313" key="1">
    <source>
        <dbReference type="EMBL" id="MDT8840014.1"/>
    </source>
</evidence>
<protein>
    <submittedName>
        <fullName evidence="1">Uncharacterized protein</fullName>
    </submittedName>
</protein>
<reference evidence="1" key="1">
    <citation type="submission" date="2022-08" db="EMBL/GenBank/DDBJ databases">
        <authorList>
            <person name="Kim S.-J."/>
        </authorList>
    </citation>
    <scope>NUCLEOTIDE SEQUENCE</scope>
    <source>
        <strain evidence="1">KJ</strain>
    </source>
</reference>
<evidence type="ECO:0000313" key="2">
    <source>
        <dbReference type="Proteomes" id="UP001246473"/>
    </source>
</evidence>
<comment type="caution">
    <text evidence="1">The sequence shown here is derived from an EMBL/GenBank/DDBJ whole genome shotgun (WGS) entry which is preliminary data.</text>
</comment>
<sequence length="173" mass="18873">MTTLNAAWGAIRACLESNFYFHGIKKIVGLAGLDTTRIAHIDEKPAADGSSKRPTKGVLMAGIDQLYAEMDEDKRRRFVVIAAEEIVKQRPDVQPQLEEYLSRLGWLWLDNTLVPVNLFDAADLAELPAEPRAELIKAAQRFRDGDLSGAISAACGAVDTVTSSIYRDAGLGV</sequence>